<protein>
    <submittedName>
        <fullName evidence="1">Uncharacterized protein</fullName>
    </submittedName>
</protein>
<name>A0A1I2P3L0_9BACL</name>
<dbReference type="STRING" id="269670.SAMN02982927_00671"/>
<dbReference type="Proteomes" id="UP000198752">
    <property type="component" value="Unassembled WGS sequence"/>
</dbReference>
<evidence type="ECO:0000313" key="2">
    <source>
        <dbReference type="Proteomes" id="UP000198752"/>
    </source>
</evidence>
<evidence type="ECO:0000313" key="1">
    <source>
        <dbReference type="EMBL" id="SFG10040.1"/>
    </source>
</evidence>
<accession>A0A1I2P3L0</accession>
<organism evidence="1 2">
    <name type="scientific">Sporolactobacillus nakayamae</name>
    <dbReference type="NCBI Taxonomy" id="269670"/>
    <lineage>
        <taxon>Bacteria</taxon>
        <taxon>Bacillati</taxon>
        <taxon>Bacillota</taxon>
        <taxon>Bacilli</taxon>
        <taxon>Bacillales</taxon>
        <taxon>Sporolactobacillaceae</taxon>
        <taxon>Sporolactobacillus</taxon>
    </lineage>
</organism>
<dbReference type="EMBL" id="FOOY01000004">
    <property type="protein sequence ID" value="SFG10040.1"/>
    <property type="molecule type" value="Genomic_DNA"/>
</dbReference>
<keyword evidence="2" id="KW-1185">Reference proteome</keyword>
<gene>
    <name evidence="1" type="ORF">SAMN02982927_00671</name>
</gene>
<reference evidence="2" key="1">
    <citation type="submission" date="2016-10" db="EMBL/GenBank/DDBJ databases">
        <authorList>
            <person name="Varghese N."/>
            <person name="Submissions S."/>
        </authorList>
    </citation>
    <scope>NUCLEOTIDE SEQUENCE [LARGE SCALE GENOMIC DNA]</scope>
    <source>
        <strain evidence="2">ATCC 700379</strain>
    </source>
</reference>
<dbReference type="RefSeq" id="WP_177184607.1">
    <property type="nucleotide sequence ID" value="NZ_FOOY01000004.1"/>
</dbReference>
<proteinExistence type="predicted"/>
<dbReference type="AlphaFoldDB" id="A0A1I2P3L0"/>
<sequence length="47" mass="5540">MLSKQDRTLMIDFLILAEGCTREFWEKQPDKLLQKNYEECCLSEGGE</sequence>